<sequence>MSGVVVRPAHGRDAAELAVILNAIIARGGTTALEVPYSAVQLERSYIGGPDAISCMVAEDAGGRLLGFQALTRHAGLSADWADIATFARQDGKVPGVGRAVFDATLAGLGALALVAINATIRADNTGGLAFYRKMGFVPYDRSPAVPMRDGTKVDRIHHRLDLPSAA</sequence>
<dbReference type="SUPFAM" id="SSF55729">
    <property type="entry name" value="Acyl-CoA N-acyltransferases (Nat)"/>
    <property type="match status" value="1"/>
</dbReference>
<keyword evidence="1" id="KW-0808">Transferase</keyword>
<dbReference type="AlphaFoldDB" id="A0A1N7MF54"/>
<dbReference type="InterPro" id="IPR016181">
    <property type="entry name" value="Acyl_CoA_acyltransferase"/>
</dbReference>
<dbReference type="Gene3D" id="3.40.630.30">
    <property type="match status" value="1"/>
</dbReference>
<keyword evidence="1" id="KW-0012">Acyltransferase</keyword>
<protein>
    <submittedName>
        <fullName evidence="1">L-amino acid N-acyltransferase YncA</fullName>
    </submittedName>
</protein>
<evidence type="ECO:0000313" key="2">
    <source>
        <dbReference type="Proteomes" id="UP000186141"/>
    </source>
</evidence>
<dbReference type="GO" id="GO:0016746">
    <property type="term" value="F:acyltransferase activity"/>
    <property type="evidence" value="ECO:0007669"/>
    <property type="project" value="UniProtKB-KW"/>
</dbReference>
<reference evidence="1 2" key="1">
    <citation type="submission" date="2017-01" db="EMBL/GenBank/DDBJ databases">
        <authorList>
            <person name="Mah S.A."/>
            <person name="Swanson W.J."/>
            <person name="Moy G.W."/>
            <person name="Vacquier V.D."/>
        </authorList>
    </citation>
    <scope>NUCLEOTIDE SEQUENCE [LARGE SCALE GENOMIC DNA]</scope>
    <source>
        <strain evidence="1 2">DSM 26375</strain>
    </source>
</reference>
<accession>A0A1N7MF54</accession>
<dbReference type="OrthoDB" id="5997585at2"/>
<proteinExistence type="predicted"/>
<dbReference type="RefSeq" id="WP_076529800.1">
    <property type="nucleotide sequence ID" value="NZ_BMEH01000002.1"/>
</dbReference>
<organism evidence="1 2">
    <name type="scientific">Gemmobacter megaterium</name>
    <dbReference type="NCBI Taxonomy" id="1086013"/>
    <lineage>
        <taxon>Bacteria</taxon>
        <taxon>Pseudomonadati</taxon>
        <taxon>Pseudomonadota</taxon>
        <taxon>Alphaproteobacteria</taxon>
        <taxon>Rhodobacterales</taxon>
        <taxon>Paracoccaceae</taxon>
        <taxon>Gemmobacter</taxon>
    </lineage>
</organism>
<name>A0A1N7MF54_9RHOB</name>
<evidence type="ECO:0000313" key="1">
    <source>
        <dbReference type="EMBL" id="SIS84599.1"/>
    </source>
</evidence>
<dbReference type="STRING" id="1086013.SAMN05421774_102637"/>
<dbReference type="EMBL" id="FTOT01000002">
    <property type="protein sequence ID" value="SIS84599.1"/>
    <property type="molecule type" value="Genomic_DNA"/>
</dbReference>
<dbReference type="Proteomes" id="UP000186141">
    <property type="component" value="Unassembled WGS sequence"/>
</dbReference>
<gene>
    <name evidence="1" type="ORF">SAMN05421774_102637</name>
</gene>
<keyword evidence="2" id="KW-1185">Reference proteome</keyword>